<organism evidence="2 3">
    <name type="scientific">Psophocarpus tetragonolobus</name>
    <name type="common">Winged bean</name>
    <name type="synonym">Dolichos tetragonolobus</name>
    <dbReference type="NCBI Taxonomy" id="3891"/>
    <lineage>
        <taxon>Eukaryota</taxon>
        <taxon>Viridiplantae</taxon>
        <taxon>Streptophyta</taxon>
        <taxon>Embryophyta</taxon>
        <taxon>Tracheophyta</taxon>
        <taxon>Spermatophyta</taxon>
        <taxon>Magnoliopsida</taxon>
        <taxon>eudicotyledons</taxon>
        <taxon>Gunneridae</taxon>
        <taxon>Pentapetalae</taxon>
        <taxon>rosids</taxon>
        <taxon>fabids</taxon>
        <taxon>Fabales</taxon>
        <taxon>Fabaceae</taxon>
        <taxon>Papilionoideae</taxon>
        <taxon>50 kb inversion clade</taxon>
        <taxon>NPAAA clade</taxon>
        <taxon>indigoferoid/millettioid clade</taxon>
        <taxon>Phaseoleae</taxon>
        <taxon>Psophocarpus</taxon>
    </lineage>
</organism>
<gene>
    <name evidence="2" type="ORF">VNO78_18437</name>
</gene>
<evidence type="ECO:0000256" key="1">
    <source>
        <dbReference type="SAM" id="MobiDB-lite"/>
    </source>
</evidence>
<reference evidence="2 3" key="1">
    <citation type="submission" date="2024-01" db="EMBL/GenBank/DDBJ databases">
        <title>The genomes of 5 underutilized Papilionoideae crops provide insights into root nodulation and disease resistanc.</title>
        <authorList>
            <person name="Jiang F."/>
        </authorList>
    </citation>
    <scope>NUCLEOTIDE SEQUENCE [LARGE SCALE GENOMIC DNA]</scope>
    <source>
        <strain evidence="2">DUOXIRENSHENG_FW03</strain>
        <tissue evidence="2">Leaves</tissue>
    </source>
</reference>
<proteinExistence type="predicted"/>
<name>A0AAN9SKX4_PSOTE</name>
<sequence>MPFPGTADMPKPPSSTHPTPCTPSSPHIYDACTRFFSWSYSPRLQVCTLKLSVDISLDYLSTIKSSSSVTAFDSDSCSDEG</sequence>
<dbReference type="AlphaFoldDB" id="A0AAN9SKX4"/>
<evidence type="ECO:0000313" key="2">
    <source>
        <dbReference type="EMBL" id="KAK7397270.1"/>
    </source>
</evidence>
<evidence type="ECO:0000313" key="3">
    <source>
        <dbReference type="Proteomes" id="UP001386955"/>
    </source>
</evidence>
<dbReference type="EMBL" id="JAYMYS010000004">
    <property type="protein sequence ID" value="KAK7397270.1"/>
    <property type="molecule type" value="Genomic_DNA"/>
</dbReference>
<accession>A0AAN9SKX4</accession>
<keyword evidence="3" id="KW-1185">Reference proteome</keyword>
<comment type="caution">
    <text evidence="2">The sequence shown here is derived from an EMBL/GenBank/DDBJ whole genome shotgun (WGS) entry which is preliminary data.</text>
</comment>
<protein>
    <submittedName>
        <fullName evidence="2">Uncharacterized protein</fullName>
    </submittedName>
</protein>
<feature type="region of interest" description="Disordered" evidence="1">
    <location>
        <begin position="1"/>
        <end position="22"/>
    </location>
</feature>
<dbReference type="Proteomes" id="UP001386955">
    <property type="component" value="Unassembled WGS sequence"/>
</dbReference>
<feature type="compositionally biased region" description="Pro residues" evidence="1">
    <location>
        <begin position="10"/>
        <end position="22"/>
    </location>
</feature>